<dbReference type="Pfam" id="PF02518">
    <property type="entry name" value="HATPase_c"/>
    <property type="match status" value="1"/>
</dbReference>
<dbReference type="Gene3D" id="3.30.565.10">
    <property type="entry name" value="Histidine kinase-like ATPase, C-terminal domain"/>
    <property type="match status" value="1"/>
</dbReference>
<feature type="domain" description="Histidine kinase/HSP90-like ATPase" evidence="1">
    <location>
        <begin position="43"/>
        <end position="130"/>
    </location>
</feature>
<evidence type="ECO:0000313" key="3">
    <source>
        <dbReference type="Proteomes" id="UP001467690"/>
    </source>
</evidence>
<dbReference type="RefSeq" id="WP_143870211.1">
    <property type="nucleotide sequence ID" value="NZ_CP041660.1"/>
</dbReference>
<comment type="caution">
    <text evidence="2">The sequence shown here is derived from an EMBL/GenBank/DDBJ whole genome shotgun (WGS) entry which is preliminary data.</text>
</comment>
<evidence type="ECO:0000259" key="1">
    <source>
        <dbReference type="Pfam" id="PF02518"/>
    </source>
</evidence>
<dbReference type="InterPro" id="IPR003594">
    <property type="entry name" value="HATPase_dom"/>
</dbReference>
<dbReference type="InterPro" id="IPR036890">
    <property type="entry name" value="HATPase_C_sf"/>
</dbReference>
<reference evidence="2 3" key="1">
    <citation type="submission" date="2024-06" db="EMBL/GenBank/DDBJ databases">
        <authorList>
            <person name="Chen R.Y."/>
        </authorList>
    </citation>
    <scope>NUCLEOTIDE SEQUENCE [LARGE SCALE GENOMIC DNA]</scope>
    <source>
        <strain evidence="2 3">D2</strain>
    </source>
</reference>
<gene>
    <name evidence="2" type="ORF">ABS311_01010</name>
</gene>
<dbReference type="Proteomes" id="UP001467690">
    <property type="component" value="Unassembled WGS sequence"/>
</dbReference>
<dbReference type="EMBL" id="JBELOE010000054">
    <property type="protein sequence ID" value="MER2490463.1"/>
    <property type="molecule type" value="Genomic_DNA"/>
</dbReference>
<protein>
    <submittedName>
        <fullName evidence="2">Anti-sigma regulatory factor</fullName>
    </submittedName>
</protein>
<accession>A0ABV1RC22</accession>
<name>A0ABV1RC22_9ALTE</name>
<organism evidence="2 3">
    <name type="scientific">Catenovulum sediminis</name>
    <dbReference type="NCBI Taxonomy" id="1740262"/>
    <lineage>
        <taxon>Bacteria</taxon>
        <taxon>Pseudomonadati</taxon>
        <taxon>Pseudomonadota</taxon>
        <taxon>Gammaproteobacteria</taxon>
        <taxon>Alteromonadales</taxon>
        <taxon>Alteromonadaceae</taxon>
        <taxon>Catenovulum</taxon>
    </lineage>
</organism>
<dbReference type="SUPFAM" id="SSF55874">
    <property type="entry name" value="ATPase domain of HSP90 chaperone/DNA topoisomerase II/histidine kinase"/>
    <property type="match status" value="1"/>
</dbReference>
<keyword evidence="3" id="KW-1185">Reference proteome</keyword>
<dbReference type="CDD" id="cd16934">
    <property type="entry name" value="HATPase_RsbT-like"/>
    <property type="match status" value="1"/>
</dbReference>
<proteinExistence type="predicted"/>
<evidence type="ECO:0000313" key="2">
    <source>
        <dbReference type="EMBL" id="MER2490463.1"/>
    </source>
</evidence>
<sequence>MTVQSCTIDIVSDIDVMYAAMTARRVSAEMGFSVTHQYLNATATSELSRNILVYAKQGRIEILPLLNAEKNGIKIIAEDSGPGIPDITKAMTEHYSTGGTMGVGLPGVKRAMDEFELISELNKGTRITIIKWLQEVKDDG</sequence>